<dbReference type="PANTHER" id="PTHR47654:SF1">
    <property type="entry name" value="ZN(II)2CYS6 TRANSCRIPTION FACTOR (EUROFUNG)"/>
    <property type="match status" value="1"/>
</dbReference>
<dbReference type="PROSITE" id="PS00463">
    <property type="entry name" value="ZN2_CY6_FUNGAL_1"/>
    <property type="match status" value="1"/>
</dbReference>
<dbReference type="GO" id="GO:0006351">
    <property type="term" value="P:DNA-templated transcription"/>
    <property type="evidence" value="ECO:0007669"/>
    <property type="project" value="InterPro"/>
</dbReference>
<evidence type="ECO:0000256" key="5">
    <source>
        <dbReference type="ARBA" id="ARBA00023242"/>
    </source>
</evidence>
<dbReference type="InterPro" id="IPR036864">
    <property type="entry name" value="Zn2-C6_fun-type_DNA-bd_sf"/>
</dbReference>
<dbReference type="Gene3D" id="4.10.240.10">
    <property type="entry name" value="Zn(2)-C6 fungal-type DNA-binding domain"/>
    <property type="match status" value="1"/>
</dbReference>
<keyword evidence="2" id="KW-0805">Transcription regulation</keyword>
<name>A0A9W4J840_9EURO</name>
<comment type="caution">
    <text evidence="8">The sequence shown here is derived from an EMBL/GenBank/DDBJ whole genome shotgun (WGS) entry which is preliminary data.</text>
</comment>
<accession>A0A9W4J840</accession>
<proteinExistence type="predicted"/>
<feature type="compositionally biased region" description="Basic and acidic residues" evidence="6">
    <location>
        <begin position="46"/>
        <end position="58"/>
    </location>
</feature>
<dbReference type="OrthoDB" id="5296287at2759"/>
<reference evidence="8" key="1">
    <citation type="submission" date="2021-07" db="EMBL/GenBank/DDBJ databases">
        <authorList>
            <person name="Branca A.L. A."/>
        </authorList>
    </citation>
    <scope>NUCLEOTIDE SEQUENCE</scope>
</reference>
<evidence type="ECO:0000256" key="3">
    <source>
        <dbReference type="ARBA" id="ARBA00023125"/>
    </source>
</evidence>
<dbReference type="SMART" id="SM00066">
    <property type="entry name" value="GAL4"/>
    <property type="match status" value="1"/>
</dbReference>
<feature type="region of interest" description="Disordered" evidence="6">
    <location>
        <begin position="1"/>
        <end position="58"/>
    </location>
</feature>
<sequence>MSGRPSLNHSLQPEPHPSARNDFAFFAASEDTDTSPSTPSELVNFDTHRDDTRDPRNKARITDQSANAKVAIPRLDLPVASSNGRVSRACHNCRKQKNKCSGERPSCQRCQEANVPCVYVDGKRERNAKHLTAVTSQLEQYESLVRDIYPKVDHEVARFVDQALGKISGLSLSSPTAANAPDDNASDDATTPVSVPCMEHTLEDFNGDISLQATGFLGEHSARAWLYRLKRLIASKSPKADDQPDGPAHLSLASCGFFLDDSSISLGNGLDVLAYPTQAVADQLVDRYFKVAHATFPLIGKEIFLSQCRSFYSKSATLQPGIKWMALLNIVFAIAAKHSEVTGDKERLDHNNDIVYFSRAWKLSMNDNALLEHPNLQQTQIEGLFSLYFLSTGQVNRAWRMCGVAIQSATTMGIHLRSDSSSITHVSKETRYRLWWALYSLDTLVCVMTGRMPRMQREHCTTPLPVPYPEESFWDEQVMATIQDRQARASLVGSFLSYPSAAASQPDLGLGHPVSPHQRLSPGQRLRLNLSPCLLFSIDLATVMRAAIDMLYTPEAAKRSGTEIEQAMISLNNTADNWYSRLPTAYHFTDTTSDLAIARQRTSLAFQYYSTKLVISQPALRFHTLDEISPHSVHGRVGAICFGVAAQMVDILPNDPNVTWLLSCSPWWCALHYLTQSTVVLITQLLMWNAAWSKLSTNPLDRIEKVLRWLSELSTRDAAFERAWLIFTELLSSQGFNVGLR</sequence>
<evidence type="ECO:0000256" key="2">
    <source>
        <dbReference type="ARBA" id="ARBA00023015"/>
    </source>
</evidence>
<organism evidence="8 9">
    <name type="scientific">Penicillium salamii</name>
    <dbReference type="NCBI Taxonomy" id="1612424"/>
    <lineage>
        <taxon>Eukaryota</taxon>
        <taxon>Fungi</taxon>
        <taxon>Dikarya</taxon>
        <taxon>Ascomycota</taxon>
        <taxon>Pezizomycotina</taxon>
        <taxon>Eurotiomycetes</taxon>
        <taxon>Eurotiomycetidae</taxon>
        <taxon>Eurotiales</taxon>
        <taxon>Aspergillaceae</taxon>
        <taxon>Penicillium</taxon>
    </lineage>
</organism>
<dbReference type="SMART" id="SM00906">
    <property type="entry name" value="Fungal_trans"/>
    <property type="match status" value="1"/>
</dbReference>
<evidence type="ECO:0000259" key="7">
    <source>
        <dbReference type="PROSITE" id="PS50048"/>
    </source>
</evidence>
<keyword evidence="3" id="KW-0238">DNA-binding</keyword>
<dbReference type="Proteomes" id="UP001152646">
    <property type="component" value="Unassembled WGS sequence"/>
</dbReference>
<evidence type="ECO:0000313" key="9">
    <source>
        <dbReference type="Proteomes" id="UP001152646"/>
    </source>
</evidence>
<feature type="compositionally biased region" description="Polar residues" evidence="6">
    <location>
        <begin position="1"/>
        <end position="11"/>
    </location>
</feature>
<dbReference type="CDD" id="cd00067">
    <property type="entry name" value="GAL4"/>
    <property type="match status" value="1"/>
</dbReference>
<dbReference type="InterPro" id="IPR007219">
    <property type="entry name" value="XnlR_reg_dom"/>
</dbReference>
<dbReference type="EMBL" id="CAJVPA010000190">
    <property type="protein sequence ID" value="CAG8385125.1"/>
    <property type="molecule type" value="Genomic_DNA"/>
</dbReference>
<keyword evidence="5" id="KW-0539">Nucleus</keyword>
<dbReference type="PANTHER" id="PTHR47654">
    <property type="entry name" value="ZN(II)2CYS6 TRANSCRIPTION FACTOR (EUROFUNG)-RELATED"/>
    <property type="match status" value="1"/>
</dbReference>
<protein>
    <recommendedName>
        <fullName evidence="7">Zn(2)-C6 fungal-type domain-containing protein</fullName>
    </recommendedName>
</protein>
<dbReference type="SUPFAM" id="SSF57701">
    <property type="entry name" value="Zn2/Cys6 DNA-binding domain"/>
    <property type="match status" value="1"/>
</dbReference>
<keyword evidence="1" id="KW-0479">Metal-binding</keyword>
<dbReference type="CDD" id="cd12148">
    <property type="entry name" value="fungal_TF_MHR"/>
    <property type="match status" value="1"/>
</dbReference>
<evidence type="ECO:0000256" key="6">
    <source>
        <dbReference type="SAM" id="MobiDB-lite"/>
    </source>
</evidence>
<dbReference type="GO" id="GO:0000981">
    <property type="term" value="F:DNA-binding transcription factor activity, RNA polymerase II-specific"/>
    <property type="evidence" value="ECO:0007669"/>
    <property type="project" value="InterPro"/>
</dbReference>
<evidence type="ECO:0000256" key="4">
    <source>
        <dbReference type="ARBA" id="ARBA00023163"/>
    </source>
</evidence>
<feature type="domain" description="Zn(2)-C6 fungal-type" evidence="7">
    <location>
        <begin position="89"/>
        <end position="119"/>
    </location>
</feature>
<evidence type="ECO:0000256" key="1">
    <source>
        <dbReference type="ARBA" id="ARBA00022723"/>
    </source>
</evidence>
<keyword evidence="4" id="KW-0804">Transcription</keyword>
<dbReference type="AlphaFoldDB" id="A0A9W4J840"/>
<dbReference type="Pfam" id="PF04082">
    <property type="entry name" value="Fungal_trans"/>
    <property type="match status" value="1"/>
</dbReference>
<dbReference type="InterPro" id="IPR001138">
    <property type="entry name" value="Zn2Cys6_DnaBD"/>
</dbReference>
<dbReference type="Pfam" id="PF00172">
    <property type="entry name" value="Zn_clus"/>
    <property type="match status" value="1"/>
</dbReference>
<dbReference type="GO" id="GO:0003677">
    <property type="term" value="F:DNA binding"/>
    <property type="evidence" value="ECO:0007669"/>
    <property type="project" value="UniProtKB-KW"/>
</dbReference>
<dbReference type="GO" id="GO:0008270">
    <property type="term" value="F:zinc ion binding"/>
    <property type="evidence" value="ECO:0007669"/>
    <property type="project" value="InterPro"/>
</dbReference>
<dbReference type="InterPro" id="IPR053230">
    <property type="entry name" value="Trans_reg_galc"/>
</dbReference>
<dbReference type="PROSITE" id="PS50048">
    <property type="entry name" value="ZN2_CY6_FUNGAL_2"/>
    <property type="match status" value="1"/>
</dbReference>
<evidence type="ECO:0000313" key="8">
    <source>
        <dbReference type="EMBL" id="CAG8385125.1"/>
    </source>
</evidence>
<gene>
    <name evidence="8" type="ORF">PSALAMII_LOCUS6473</name>
</gene>